<dbReference type="SUPFAM" id="SSF55729">
    <property type="entry name" value="Acyl-CoA N-acyltransferases (Nat)"/>
    <property type="match status" value="1"/>
</dbReference>
<evidence type="ECO:0000259" key="1">
    <source>
        <dbReference type="PROSITE" id="PS51186"/>
    </source>
</evidence>
<evidence type="ECO:0000313" key="2">
    <source>
        <dbReference type="EMBL" id="WAL58504.1"/>
    </source>
</evidence>
<dbReference type="AlphaFoldDB" id="A0A9E9C5S7"/>
<dbReference type="InterPro" id="IPR000182">
    <property type="entry name" value="GNAT_dom"/>
</dbReference>
<evidence type="ECO:0000313" key="3">
    <source>
        <dbReference type="Proteomes" id="UP001163152"/>
    </source>
</evidence>
<dbReference type="EMBL" id="CP113797">
    <property type="protein sequence ID" value="WAL58504.1"/>
    <property type="molecule type" value="Genomic_DNA"/>
</dbReference>
<dbReference type="Pfam" id="PF00583">
    <property type="entry name" value="Acetyltransf_1"/>
    <property type="match status" value="1"/>
</dbReference>
<sequence>MFSHDRQIITFIKALSLFPLPQRWEPLPPLKLPFFVRTVRHTDLFHLAELLAQSFHRQEGVLGWLYPVLRVGIYEDLRTRLQAPKRYYTCLVAVLPIGASLNGTYSTSADLTETHQIVKEASDRIIGTVEISLRRPSLNPFCRNRYLYLSNLAVQEEYRRQGVAQQLLQTSERVASDWGFHDLYLHVLENNHRARRLYWKAGYRLKSIDANPLGWVLGRPRQLLLHKPLAQNQLP</sequence>
<accession>A0A9E9C5S7</accession>
<dbReference type="RefSeq" id="WP_268607923.1">
    <property type="nucleotide sequence ID" value="NZ_CP113797.1"/>
</dbReference>
<dbReference type="InterPro" id="IPR016181">
    <property type="entry name" value="Acyl_CoA_acyltransferase"/>
</dbReference>
<protein>
    <submittedName>
        <fullName evidence="2">GNAT family N-acetyltransferase</fullName>
    </submittedName>
</protein>
<reference evidence="2" key="1">
    <citation type="submission" date="2022-12" db="EMBL/GenBank/DDBJ databases">
        <title>Polyphasic identification of a Novel Hot-Spring Cyanobacterium Ocullathermofonsia sinensis gen nov. sp. nov. and Genomic Insights on its Adaptations to the Thermal Habitat.</title>
        <authorList>
            <person name="Daroch M."/>
            <person name="Tang J."/>
            <person name="Jiang Y."/>
        </authorList>
    </citation>
    <scope>NUCLEOTIDE SEQUENCE</scope>
    <source>
        <strain evidence="2">PKUAC-SCTA174</strain>
    </source>
</reference>
<keyword evidence="3" id="KW-1185">Reference proteome</keyword>
<dbReference type="PROSITE" id="PS51186">
    <property type="entry name" value="GNAT"/>
    <property type="match status" value="1"/>
</dbReference>
<feature type="domain" description="N-acetyltransferase" evidence="1">
    <location>
        <begin position="34"/>
        <end position="230"/>
    </location>
</feature>
<dbReference type="CDD" id="cd04301">
    <property type="entry name" value="NAT_SF"/>
    <property type="match status" value="1"/>
</dbReference>
<dbReference type="Gene3D" id="3.40.630.30">
    <property type="match status" value="1"/>
</dbReference>
<proteinExistence type="predicted"/>
<organism evidence="2 3">
    <name type="scientific">Thermocoleostomius sinensis A174</name>
    <dbReference type="NCBI Taxonomy" id="2016057"/>
    <lineage>
        <taxon>Bacteria</taxon>
        <taxon>Bacillati</taxon>
        <taxon>Cyanobacteriota</taxon>
        <taxon>Cyanophyceae</taxon>
        <taxon>Oculatellales</taxon>
        <taxon>Oculatellaceae</taxon>
        <taxon>Thermocoleostomius</taxon>
    </lineage>
</organism>
<dbReference type="PANTHER" id="PTHR47443">
    <property type="entry name" value="ACYL-COA N-ACYLTRANSFERASES (NAT) SUPERFAMILY PROTEIN"/>
    <property type="match status" value="1"/>
</dbReference>
<dbReference type="GO" id="GO:0016747">
    <property type="term" value="F:acyltransferase activity, transferring groups other than amino-acyl groups"/>
    <property type="evidence" value="ECO:0007669"/>
    <property type="project" value="InterPro"/>
</dbReference>
<gene>
    <name evidence="2" type="ORF">OXH18_15065</name>
</gene>
<dbReference type="PANTHER" id="PTHR47443:SF3">
    <property type="entry name" value="GCN5-RELATED N-ACETYLTRANSFERASE 4, CHLOROPLASTIC"/>
    <property type="match status" value="1"/>
</dbReference>
<dbReference type="KEGG" id="tsin:OXH18_15065"/>
<name>A0A9E9C5S7_9CYAN</name>
<dbReference type="Proteomes" id="UP001163152">
    <property type="component" value="Chromosome"/>
</dbReference>